<gene>
    <name evidence="2" type="ORF">PCASD_08622</name>
</gene>
<accession>A0A2N5V7N2</accession>
<dbReference type="AlphaFoldDB" id="A0A2N5V7N2"/>
<sequence>MERKPIAAWPAQQFSANANTHQPSPNPDITPATRAMYANPPREWVHDLLALGQAARQMIASPKWAVQPPFPCVGVALVTLHSMLDPPTFFLFGGSHEAQMQNNLFPLRYVPTQMPAIHLIKTRGSCPSPQTHALLATRDFEILLWGGHTTSTASLNRDNATLLYTLSLKTHAWSRRDVPGVSPAPNLHGLSATSFQTYLYLFAGNNHNTDGSINSDFWRLDLDLNTGFGWEFLPVTSEAEWPLPQFGHSANQH</sequence>
<reference evidence="2 3" key="1">
    <citation type="submission" date="2017-11" db="EMBL/GenBank/DDBJ databases">
        <title>De novo assembly and phasing of dikaryotic genomes from two isolates of Puccinia coronata f. sp. avenae, the causal agent of oat crown rust.</title>
        <authorList>
            <person name="Miller M.E."/>
            <person name="Zhang Y."/>
            <person name="Omidvar V."/>
            <person name="Sperschneider J."/>
            <person name="Schwessinger B."/>
            <person name="Raley C."/>
            <person name="Palmer J.M."/>
            <person name="Garnica D."/>
            <person name="Upadhyaya N."/>
            <person name="Rathjen J."/>
            <person name="Taylor J.M."/>
            <person name="Park R.F."/>
            <person name="Dodds P.N."/>
            <person name="Hirsch C.D."/>
            <person name="Kianian S.F."/>
            <person name="Figueroa M."/>
        </authorList>
    </citation>
    <scope>NUCLEOTIDE SEQUENCE [LARGE SCALE GENOMIC DNA]</scope>
    <source>
        <strain evidence="2">12SD80</strain>
    </source>
</reference>
<feature type="region of interest" description="Disordered" evidence="1">
    <location>
        <begin position="1"/>
        <end position="26"/>
    </location>
</feature>
<proteinExistence type="predicted"/>
<dbReference type="GO" id="GO:0051285">
    <property type="term" value="C:cell cortex of cell tip"/>
    <property type="evidence" value="ECO:0007669"/>
    <property type="project" value="TreeGrafter"/>
</dbReference>
<dbReference type="Pfam" id="PF24681">
    <property type="entry name" value="Kelch_KLHDC2_KLHL20_DRC7"/>
    <property type="match status" value="1"/>
</dbReference>
<evidence type="ECO:0000313" key="2">
    <source>
        <dbReference type="EMBL" id="PLW45906.1"/>
    </source>
</evidence>
<dbReference type="PANTHER" id="PTHR23244">
    <property type="entry name" value="KELCH REPEAT DOMAIN"/>
    <property type="match status" value="1"/>
</dbReference>
<feature type="compositionally biased region" description="Polar residues" evidence="1">
    <location>
        <begin position="12"/>
        <end position="23"/>
    </location>
</feature>
<dbReference type="PANTHER" id="PTHR23244:SF456">
    <property type="entry name" value="MULTIPLE EPIDERMAL GROWTH FACTOR-LIKE DOMAINS PROTEIN 8"/>
    <property type="match status" value="1"/>
</dbReference>
<dbReference type="Gene3D" id="2.120.10.80">
    <property type="entry name" value="Kelch-type beta propeller"/>
    <property type="match status" value="1"/>
</dbReference>
<evidence type="ECO:0000256" key="1">
    <source>
        <dbReference type="SAM" id="MobiDB-lite"/>
    </source>
</evidence>
<dbReference type="InterPro" id="IPR015915">
    <property type="entry name" value="Kelch-typ_b-propeller"/>
</dbReference>
<comment type="caution">
    <text evidence="2">The sequence shown here is derived from an EMBL/GenBank/DDBJ whole genome shotgun (WGS) entry which is preliminary data.</text>
</comment>
<protein>
    <submittedName>
        <fullName evidence="2">Uncharacterized protein</fullName>
    </submittedName>
</protein>
<dbReference type="EMBL" id="PGCI01000044">
    <property type="protein sequence ID" value="PLW45906.1"/>
    <property type="molecule type" value="Genomic_DNA"/>
</dbReference>
<evidence type="ECO:0000313" key="3">
    <source>
        <dbReference type="Proteomes" id="UP000235392"/>
    </source>
</evidence>
<dbReference type="GO" id="GO:0061245">
    <property type="term" value="P:establishment or maintenance of bipolar cell polarity"/>
    <property type="evidence" value="ECO:0007669"/>
    <property type="project" value="TreeGrafter"/>
</dbReference>
<dbReference type="SUPFAM" id="SSF117281">
    <property type="entry name" value="Kelch motif"/>
    <property type="match status" value="1"/>
</dbReference>
<name>A0A2N5V7N2_9BASI</name>
<dbReference type="Proteomes" id="UP000235392">
    <property type="component" value="Unassembled WGS sequence"/>
</dbReference>
<organism evidence="2 3">
    <name type="scientific">Puccinia coronata f. sp. avenae</name>
    <dbReference type="NCBI Taxonomy" id="200324"/>
    <lineage>
        <taxon>Eukaryota</taxon>
        <taxon>Fungi</taxon>
        <taxon>Dikarya</taxon>
        <taxon>Basidiomycota</taxon>
        <taxon>Pucciniomycotina</taxon>
        <taxon>Pucciniomycetes</taxon>
        <taxon>Pucciniales</taxon>
        <taxon>Pucciniaceae</taxon>
        <taxon>Puccinia</taxon>
    </lineage>
</organism>